<evidence type="ECO:0000313" key="2">
    <source>
        <dbReference type="Proteomes" id="UP000465266"/>
    </source>
</evidence>
<accession>A0ABQ1BDL4</accession>
<protein>
    <submittedName>
        <fullName evidence="1">Uncharacterized protein</fullName>
    </submittedName>
</protein>
<dbReference type="EMBL" id="BLKG01000212">
    <property type="protein sequence ID" value="GFF99272.1"/>
    <property type="molecule type" value="Genomic_DNA"/>
</dbReference>
<evidence type="ECO:0000313" key="1">
    <source>
        <dbReference type="EMBL" id="GFF99272.1"/>
    </source>
</evidence>
<sequence length="135" mass="15507">MGRFSKVLMPWHHGAKSKGLEKRITQNDTPKKVPARGARQKCSQNFQLELRPGTLQSDIDQKIFNPDGTLRPGWRVAIDGVETRRGWEYVYIHKKTGVLYEDVELLRRRDWWAQITEDMRQEALASTGGGGRFPG</sequence>
<organism evidence="1 2">
    <name type="scientific">Aspergillus udagawae</name>
    <dbReference type="NCBI Taxonomy" id="91492"/>
    <lineage>
        <taxon>Eukaryota</taxon>
        <taxon>Fungi</taxon>
        <taxon>Dikarya</taxon>
        <taxon>Ascomycota</taxon>
        <taxon>Pezizomycotina</taxon>
        <taxon>Eurotiomycetes</taxon>
        <taxon>Eurotiomycetidae</taxon>
        <taxon>Eurotiales</taxon>
        <taxon>Aspergillaceae</taxon>
        <taxon>Aspergillus</taxon>
        <taxon>Aspergillus subgen. Fumigati</taxon>
    </lineage>
</organism>
<proteinExistence type="predicted"/>
<reference evidence="1 2" key="1">
    <citation type="submission" date="2020-01" db="EMBL/GenBank/DDBJ databases">
        <title>Draft genome sequence of Aspergillus udagawae IFM 53868.</title>
        <authorList>
            <person name="Takahashi H."/>
            <person name="Yaguchi T."/>
        </authorList>
    </citation>
    <scope>NUCLEOTIDE SEQUENCE [LARGE SCALE GENOMIC DNA]</scope>
    <source>
        <strain evidence="1 2">IFM 53868</strain>
    </source>
</reference>
<gene>
    <name evidence="1" type="ORF">IFM53868_10204</name>
</gene>
<dbReference type="Proteomes" id="UP000465266">
    <property type="component" value="Unassembled WGS sequence"/>
</dbReference>
<name>A0ABQ1BDL4_9EURO</name>
<keyword evidence="2" id="KW-1185">Reference proteome</keyword>
<comment type="caution">
    <text evidence="1">The sequence shown here is derived from an EMBL/GenBank/DDBJ whole genome shotgun (WGS) entry which is preliminary data.</text>
</comment>